<reference evidence="1 2" key="1">
    <citation type="submission" date="2014-08" db="EMBL/GenBank/DDBJ databases">
        <title>Whole genome shotgun sequence of Sphingomonas paucimobilis NBRC 13935.</title>
        <authorList>
            <person name="Hosoyama A."/>
            <person name="Hashimoto M."/>
            <person name="Hosoyama Y."/>
            <person name="Noguchi M."/>
            <person name="Uohara A."/>
            <person name="Ohji S."/>
            <person name="Katano-Makiyama Y."/>
            <person name="Ichikawa N."/>
            <person name="Kimura A."/>
            <person name="Yamazoe A."/>
            <person name="Fujita N."/>
        </authorList>
    </citation>
    <scope>NUCLEOTIDE SEQUENCE [LARGE SCALE GENOMIC DNA]</scope>
    <source>
        <strain evidence="1 2">NBRC 13935</strain>
    </source>
</reference>
<evidence type="ECO:0000313" key="2">
    <source>
        <dbReference type="Proteomes" id="UP000032025"/>
    </source>
</evidence>
<dbReference type="RefSeq" id="WP_007406569.1">
    <property type="nucleotide sequence ID" value="NZ_BBJS01000023.1"/>
</dbReference>
<organism evidence="1 2">
    <name type="scientific">Sphingomonas paucimobilis NBRC 13935</name>
    <dbReference type="NCBI Taxonomy" id="1219050"/>
    <lineage>
        <taxon>Bacteria</taxon>
        <taxon>Pseudomonadati</taxon>
        <taxon>Pseudomonadota</taxon>
        <taxon>Alphaproteobacteria</taxon>
        <taxon>Sphingomonadales</taxon>
        <taxon>Sphingomonadaceae</taxon>
        <taxon>Sphingomonas</taxon>
    </lineage>
</organism>
<dbReference type="EMBL" id="BBJS01000023">
    <property type="protein sequence ID" value="GAN13685.1"/>
    <property type="molecule type" value="Genomic_DNA"/>
</dbReference>
<dbReference type="Proteomes" id="UP000032025">
    <property type="component" value="Unassembled WGS sequence"/>
</dbReference>
<accession>A0A0C9M257</accession>
<protein>
    <submittedName>
        <fullName evidence="1">DNA, contig: SP623</fullName>
    </submittedName>
</protein>
<name>A0A0C9M257_SPHPI</name>
<gene>
    <name evidence="1" type="ORF">SP6_23_00860</name>
</gene>
<dbReference type="AlphaFoldDB" id="A0A0C9M257"/>
<dbReference type="GeneID" id="78527343"/>
<proteinExistence type="predicted"/>
<evidence type="ECO:0000313" key="1">
    <source>
        <dbReference type="EMBL" id="GAN13685.1"/>
    </source>
</evidence>
<comment type="caution">
    <text evidence="1">The sequence shown here is derived from an EMBL/GenBank/DDBJ whole genome shotgun (WGS) entry which is preliminary data.</text>
</comment>
<sequence length="64" mass="7315">MTTKKTPQQIWDQHKAGLPLDTGHTVIEHTHMDPDNSDFVNDGDELWERKGGETDWNVVPQMEG</sequence>
<keyword evidence="2" id="KW-1185">Reference proteome</keyword>